<dbReference type="GO" id="GO:0005886">
    <property type="term" value="C:plasma membrane"/>
    <property type="evidence" value="ECO:0007669"/>
    <property type="project" value="UniProtKB-SubCell"/>
</dbReference>
<feature type="transmembrane region" description="Helical" evidence="6">
    <location>
        <begin position="242"/>
        <end position="272"/>
    </location>
</feature>
<evidence type="ECO:0000313" key="8">
    <source>
        <dbReference type="EMBL" id="ACF12899.1"/>
    </source>
</evidence>
<dbReference type="eggNOG" id="COG3004">
    <property type="taxonomic scope" value="Bacteria"/>
</dbReference>
<dbReference type="InterPro" id="IPR004670">
    <property type="entry name" value="NhaA"/>
</dbReference>
<keyword evidence="6" id="KW-0813">Transport</keyword>
<evidence type="ECO:0000256" key="6">
    <source>
        <dbReference type="HAMAP-Rule" id="MF_01844"/>
    </source>
</evidence>
<comment type="function">
    <text evidence="6">Na(+)/H(+) antiporter that extrudes sodium in exchange for external protons.</text>
</comment>
<evidence type="ECO:0000256" key="3">
    <source>
        <dbReference type="ARBA" id="ARBA00022692"/>
    </source>
</evidence>
<comment type="catalytic activity">
    <reaction evidence="6">
        <text>Na(+)(in) + 2 H(+)(out) = Na(+)(out) + 2 H(+)(in)</text>
        <dbReference type="Rhea" id="RHEA:29251"/>
        <dbReference type="ChEBI" id="CHEBI:15378"/>
        <dbReference type="ChEBI" id="CHEBI:29101"/>
    </reaction>
</comment>
<dbReference type="GO" id="GO:0015385">
    <property type="term" value="F:sodium:proton antiporter activity"/>
    <property type="evidence" value="ECO:0007669"/>
    <property type="project" value="UniProtKB-UniRule"/>
</dbReference>
<evidence type="ECO:0000256" key="2">
    <source>
        <dbReference type="ARBA" id="ARBA00022475"/>
    </source>
</evidence>
<keyword evidence="4 6" id="KW-1133">Transmembrane helix</keyword>
<dbReference type="EMBL" id="CP001100">
    <property type="protein sequence ID" value="ACF12899.1"/>
    <property type="molecule type" value="Genomic_DNA"/>
</dbReference>
<feature type="transmembrane region" description="Helical" evidence="6">
    <location>
        <begin position="377"/>
        <end position="400"/>
    </location>
</feature>
<comment type="similarity">
    <text evidence="6">Belongs to the NhaA Na(+)/H(+) (TC 2.A.33) antiporter family.</text>
</comment>
<keyword evidence="9" id="KW-1185">Reference proteome</keyword>
<dbReference type="STRING" id="517418.Ctha_0428"/>
<keyword evidence="6" id="KW-0050">Antiport</keyword>
<evidence type="ECO:0000256" key="1">
    <source>
        <dbReference type="ARBA" id="ARBA00004429"/>
    </source>
</evidence>
<keyword evidence="5 6" id="KW-0472">Membrane</keyword>
<feature type="transmembrane region" description="Helical" evidence="6">
    <location>
        <begin position="215"/>
        <end position="235"/>
    </location>
</feature>
<proteinExistence type="inferred from homology"/>
<dbReference type="HAMAP" id="MF_01844">
    <property type="entry name" value="NhaA"/>
    <property type="match status" value="1"/>
</dbReference>
<dbReference type="PANTHER" id="PTHR30341">
    <property type="entry name" value="SODIUM ION/PROTON ANTIPORTER NHAA-RELATED"/>
    <property type="match status" value="1"/>
</dbReference>
<accession>B3QUJ3</accession>
<organism evidence="8 9">
    <name type="scientific">Chloroherpeton thalassium (strain ATCC 35110 / GB-78)</name>
    <dbReference type="NCBI Taxonomy" id="517418"/>
    <lineage>
        <taxon>Bacteria</taxon>
        <taxon>Pseudomonadati</taxon>
        <taxon>Chlorobiota</taxon>
        <taxon>Chlorobiia</taxon>
        <taxon>Chlorobiales</taxon>
        <taxon>Chloroherpetonaceae</taxon>
        <taxon>Chloroherpeton</taxon>
    </lineage>
</organism>
<dbReference type="NCBIfam" id="TIGR00773">
    <property type="entry name" value="NhaA"/>
    <property type="match status" value="1"/>
</dbReference>
<evidence type="ECO:0000256" key="5">
    <source>
        <dbReference type="ARBA" id="ARBA00023136"/>
    </source>
</evidence>
<dbReference type="GO" id="GO:0006885">
    <property type="term" value="P:regulation of pH"/>
    <property type="evidence" value="ECO:0007669"/>
    <property type="project" value="UniProtKB-UniRule"/>
</dbReference>
<feature type="transmembrane region" description="Helical" evidence="6">
    <location>
        <begin position="49"/>
        <end position="66"/>
    </location>
</feature>
<dbReference type="Proteomes" id="UP000001208">
    <property type="component" value="Chromosome"/>
</dbReference>
<sequence length="498" mass="53639">MGHNSNQNDCNEHMPGKQVEVDDSSYKAPFEDAFRKVMSPVQAFTQNEIAGGLVLMLCLIVALIFANTELHDAYEHFIHTMVGVAIGEEVLEKSIHHWINDGLMTLFFLVVGLEIKREAMVGELSSLSKAALPVIAAFGGMIVPASLYFLVNHEGAMVRGWGIPMATDIAFAVGILALLGRHVPSSVMAFLLALAIADDLGAVLVIGIFYTEHLYLSYLAIAAVFLGVLLLFNVMGVRSLTAYLLVGIFVWAAFLKSGIHATLAGVLVAMTIPVRPKYHPESFSNDMRCLLKRFDSYNKPASEKTSFAWGTFSNSKQAELVEEMDMAATQAASPLRKLEHALHPLAAFVIIPIFALANAGVVIHFEKIGEAVSNPVTIGVMLGLVVGKLIGIAGSTWIAIKLKIGILPRGADFKHIIGVGLMGGIGFTMSIFVTELAFLGSHELLDSAKTGILFASATAGILGYLWMKYMTKPLPISGGENVDGSSEKTEKAYQLAEN</sequence>
<keyword evidence="6" id="KW-0406">Ion transport</keyword>
<gene>
    <name evidence="6" type="primary">nhaA</name>
    <name evidence="8" type="ordered locus">Ctha_0428</name>
</gene>
<feature type="transmembrane region" description="Helical" evidence="6">
    <location>
        <begin position="187"/>
        <end position="209"/>
    </location>
</feature>
<dbReference type="Pfam" id="PF06965">
    <property type="entry name" value="Na_H_antiport_1"/>
    <property type="match status" value="1"/>
</dbReference>
<keyword evidence="3 6" id="KW-0812">Transmembrane</keyword>
<feature type="transmembrane region" description="Helical" evidence="6">
    <location>
        <begin position="345"/>
        <end position="365"/>
    </location>
</feature>
<evidence type="ECO:0000256" key="4">
    <source>
        <dbReference type="ARBA" id="ARBA00022989"/>
    </source>
</evidence>
<keyword evidence="2 6" id="KW-1003">Cell membrane</keyword>
<evidence type="ECO:0000313" key="9">
    <source>
        <dbReference type="Proteomes" id="UP000001208"/>
    </source>
</evidence>
<evidence type="ECO:0000256" key="7">
    <source>
        <dbReference type="SAM" id="MobiDB-lite"/>
    </source>
</evidence>
<keyword evidence="6" id="KW-0915">Sodium</keyword>
<comment type="subcellular location">
    <subcellularLocation>
        <location evidence="1 6">Cell inner membrane</location>
        <topology evidence="1 6">Multi-pass membrane protein</topology>
    </subcellularLocation>
</comment>
<reference evidence="8 9" key="1">
    <citation type="submission" date="2008-06" db="EMBL/GenBank/DDBJ databases">
        <title>Complete sequence of Chloroherpeton thalassium ATCC 35110.</title>
        <authorList>
            <consortium name="US DOE Joint Genome Institute"/>
            <person name="Lucas S."/>
            <person name="Copeland A."/>
            <person name="Lapidus A."/>
            <person name="Glavina del Rio T."/>
            <person name="Dalin E."/>
            <person name="Tice H."/>
            <person name="Bruce D."/>
            <person name="Goodwin L."/>
            <person name="Pitluck S."/>
            <person name="Schmutz J."/>
            <person name="Larimer F."/>
            <person name="Land M."/>
            <person name="Hauser L."/>
            <person name="Kyrpides N."/>
            <person name="Mikhailova N."/>
            <person name="Liu Z."/>
            <person name="Li T."/>
            <person name="Zhao F."/>
            <person name="Overmann J."/>
            <person name="Bryant D.A."/>
            <person name="Richardson P."/>
        </authorList>
    </citation>
    <scope>NUCLEOTIDE SEQUENCE [LARGE SCALE GENOMIC DNA]</scope>
    <source>
        <strain evidence="9">ATCC 35110 / GB-78</strain>
    </source>
</reference>
<protein>
    <recommendedName>
        <fullName evidence="6">Na(+)/H(+) antiporter NhaA</fullName>
    </recommendedName>
    <alternativeName>
        <fullName evidence="6">Sodium/proton antiporter NhaA</fullName>
    </alternativeName>
</protein>
<feature type="transmembrane region" description="Helical" evidence="6">
    <location>
        <begin position="415"/>
        <end position="438"/>
    </location>
</feature>
<dbReference type="InterPro" id="IPR023171">
    <property type="entry name" value="Na/H_antiporter_dom_sf"/>
</dbReference>
<feature type="transmembrane region" description="Helical" evidence="6">
    <location>
        <begin position="450"/>
        <end position="467"/>
    </location>
</feature>
<feature type="transmembrane region" description="Helical" evidence="6">
    <location>
        <begin position="161"/>
        <end position="180"/>
    </location>
</feature>
<keyword evidence="6" id="KW-0997">Cell inner membrane</keyword>
<feature type="transmembrane region" description="Helical" evidence="6">
    <location>
        <begin position="127"/>
        <end position="149"/>
    </location>
</feature>
<dbReference type="Gene3D" id="1.20.1530.10">
    <property type="entry name" value="Na+/H+ antiporter like domain"/>
    <property type="match status" value="1"/>
</dbReference>
<dbReference type="HOGENOM" id="CLU_015803_1_2_10"/>
<dbReference type="AlphaFoldDB" id="B3QUJ3"/>
<name>B3QUJ3_CHLT3</name>
<keyword evidence="6" id="KW-0739">Sodium transport</keyword>
<dbReference type="PANTHER" id="PTHR30341:SF0">
    <property type="entry name" value="NA(+)_H(+) ANTIPORTER NHAA"/>
    <property type="match status" value="1"/>
</dbReference>
<dbReference type="KEGG" id="cts:Ctha_0428"/>
<feature type="region of interest" description="Disordered" evidence="7">
    <location>
        <begin position="1"/>
        <end position="21"/>
    </location>
</feature>